<protein>
    <submittedName>
        <fullName evidence="1">Uncharacterized protein</fullName>
    </submittedName>
</protein>
<reference evidence="1" key="1">
    <citation type="journal article" date="2021" name="Proc. Natl. Acad. Sci. U.S.A.">
        <title>A Catalog of Tens of Thousands of Viruses from Human Metagenomes Reveals Hidden Associations with Chronic Diseases.</title>
        <authorList>
            <person name="Tisza M.J."/>
            <person name="Buck C.B."/>
        </authorList>
    </citation>
    <scope>NUCLEOTIDE SEQUENCE</scope>
    <source>
        <strain evidence="1">CtE3x18</strain>
    </source>
</reference>
<sequence>MTKTNKESKYIVACQNCMLPVSKCKGDCTRKQILKNAANADKTEVKNGKHKAP</sequence>
<dbReference type="EMBL" id="BK016250">
    <property type="protein sequence ID" value="DAG05121.1"/>
    <property type="molecule type" value="Genomic_DNA"/>
</dbReference>
<evidence type="ECO:0000313" key="1">
    <source>
        <dbReference type="EMBL" id="DAG05121.1"/>
    </source>
</evidence>
<name>A0A8S5VEC2_9CAUD</name>
<proteinExistence type="predicted"/>
<accession>A0A8S5VEC2</accession>
<organism evidence="1">
    <name type="scientific">Myoviridae sp. ctE3x18</name>
    <dbReference type="NCBI Taxonomy" id="2825059"/>
    <lineage>
        <taxon>Viruses</taxon>
        <taxon>Duplodnaviria</taxon>
        <taxon>Heunggongvirae</taxon>
        <taxon>Uroviricota</taxon>
        <taxon>Caudoviricetes</taxon>
    </lineage>
</organism>